<feature type="compositionally biased region" description="Polar residues" evidence="1">
    <location>
        <begin position="14"/>
        <end position="54"/>
    </location>
</feature>
<comment type="caution">
    <text evidence="2">The sequence shown here is derived from an EMBL/GenBank/DDBJ whole genome shotgun (WGS) entry which is preliminary data.</text>
</comment>
<evidence type="ECO:0000256" key="1">
    <source>
        <dbReference type="SAM" id="MobiDB-lite"/>
    </source>
</evidence>
<protein>
    <submittedName>
        <fullName evidence="2">Uncharacterized protein</fullName>
    </submittedName>
</protein>
<evidence type="ECO:0000313" key="3">
    <source>
        <dbReference type="Proteomes" id="UP000325313"/>
    </source>
</evidence>
<dbReference type="EMBL" id="VDEP01000038">
    <property type="protein sequence ID" value="KAA1135503.1"/>
    <property type="molecule type" value="Genomic_DNA"/>
</dbReference>
<accession>A0A5B0SE86</accession>
<organism evidence="2 3">
    <name type="scientific">Puccinia graminis f. sp. tritici</name>
    <dbReference type="NCBI Taxonomy" id="56615"/>
    <lineage>
        <taxon>Eukaryota</taxon>
        <taxon>Fungi</taxon>
        <taxon>Dikarya</taxon>
        <taxon>Basidiomycota</taxon>
        <taxon>Pucciniomycotina</taxon>
        <taxon>Pucciniomycetes</taxon>
        <taxon>Pucciniales</taxon>
        <taxon>Pucciniaceae</taxon>
        <taxon>Puccinia</taxon>
    </lineage>
</organism>
<gene>
    <name evidence="2" type="ORF">PGTUg99_008230</name>
</gene>
<evidence type="ECO:0000313" key="2">
    <source>
        <dbReference type="EMBL" id="KAA1135503.1"/>
    </source>
</evidence>
<sequence length="483" mass="53719">MVGGSIPIPELSSRPLSHQPASIHLSSLPSNQAMSSGSESDRSSTQTPNVQQSVPHHRRTHSGQVAHPLPGTHTHASRARVQPYVPPLRGAAALAAANNGTTREHPRPARIVPAGQATVPPAGERVVPVTAVSGGRRARPWPLNVVPFEVTEDIIDDEYFEQLGATYDLRAPYTFFAEELVQIPPARQYHILLYSILSVRQAVDSLARSQETPREPTQTNNSLSVQARLYQYQRNFRTFVQNRAKEVLMDPELEVYSCDPVRGGPPAGRSSLDQVLDHVRAQGDEFIQDYLPCGFLTHEPAAEASVNSELRDRLKHERGAMRNLLLTNVHDPQGRPITHPVPNLTNLIIDMRQRMTPAPEQTVTGVAPMGRAAIGRRLRARIAYLRIQTISHYARRAPGDVNRQWALIDEQLQDLRARSSEYRRAFFKLIMELDDRLFGDRFFSELDIDSIRIPSEAEVLAKISAMQSDATQSGTTTEATHDA</sequence>
<proteinExistence type="predicted"/>
<feature type="region of interest" description="Disordered" evidence="1">
    <location>
        <begin position="1"/>
        <end position="77"/>
    </location>
</feature>
<name>A0A5B0SE86_PUCGR</name>
<dbReference type="Proteomes" id="UP000325313">
    <property type="component" value="Unassembled WGS sequence"/>
</dbReference>
<reference evidence="2 3" key="1">
    <citation type="submission" date="2019-05" db="EMBL/GenBank/DDBJ databases">
        <title>Emergence of the Ug99 lineage of the wheat stem rust pathogen through somatic hybridization.</title>
        <authorList>
            <person name="Li F."/>
            <person name="Upadhyaya N.M."/>
            <person name="Sperschneider J."/>
            <person name="Matny O."/>
            <person name="Nguyen-Phuc H."/>
            <person name="Mago R."/>
            <person name="Raley C."/>
            <person name="Miller M.E."/>
            <person name="Silverstein K.A.T."/>
            <person name="Henningsen E."/>
            <person name="Hirsch C.D."/>
            <person name="Visser B."/>
            <person name="Pretorius Z.A."/>
            <person name="Steffenson B.J."/>
            <person name="Schwessinger B."/>
            <person name="Dodds P.N."/>
            <person name="Figueroa M."/>
        </authorList>
    </citation>
    <scope>NUCLEOTIDE SEQUENCE [LARGE SCALE GENOMIC DNA]</scope>
    <source>
        <strain evidence="2 3">Ug99</strain>
    </source>
</reference>
<dbReference type="AlphaFoldDB" id="A0A5B0SE86"/>